<accession>A0A6J4H2C9</accession>
<evidence type="ECO:0000259" key="5">
    <source>
        <dbReference type="Pfam" id="PF00149"/>
    </source>
</evidence>
<dbReference type="InterPro" id="IPR050884">
    <property type="entry name" value="CNP_phosphodiesterase-III"/>
</dbReference>
<keyword evidence="2" id="KW-0378">Hydrolase</keyword>
<dbReference type="InterPro" id="IPR029052">
    <property type="entry name" value="Metallo-depent_PP-like"/>
</dbReference>
<evidence type="ECO:0000313" key="6">
    <source>
        <dbReference type="EMBL" id="CAA9212281.1"/>
    </source>
</evidence>
<dbReference type="EMBL" id="CADCTA010000004">
    <property type="protein sequence ID" value="CAA9212281.1"/>
    <property type="molecule type" value="Genomic_DNA"/>
</dbReference>
<gene>
    <name evidence="6" type="ORF">AVDCRST_MAG42-17</name>
</gene>
<dbReference type="AlphaFoldDB" id="A0A6J4H2C9"/>
<protein>
    <submittedName>
        <fullName evidence="6">3',5'-cyclic-nucleotide phosphodiesterase</fullName>
    </submittedName>
</protein>
<keyword evidence="1" id="KW-0479">Metal-binding</keyword>
<dbReference type="GO" id="GO:0016787">
    <property type="term" value="F:hydrolase activity"/>
    <property type="evidence" value="ECO:0007669"/>
    <property type="project" value="UniProtKB-KW"/>
</dbReference>
<evidence type="ECO:0000256" key="3">
    <source>
        <dbReference type="ARBA" id="ARBA00023004"/>
    </source>
</evidence>
<organism evidence="6">
    <name type="scientific">uncultured Chthoniobacterales bacterium</name>
    <dbReference type="NCBI Taxonomy" id="1836801"/>
    <lineage>
        <taxon>Bacteria</taxon>
        <taxon>Pseudomonadati</taxon>
        <taxon>Verrucomicrobiota</taxon>
        <taxon>Spartobacteria</taxon>
        <taxon>Chthoniobacterales</taxon>
        <taxon>environmental samples</taxon>
    </lineage>
</organism>
<dbReference type="GO" id="GO:0046872">
    <property type="term" value="F:metal ion binding"/>
    <property type="evidence" value="ECO:0007669"/>
    <property type="project" value="UniProtKB-KW"/>
</dbReference>
<feature type="domain" description="Calcineurin-like phosphoesterase" evidence="5">
    <location>
        <begin position="3"/>
        <end position="189"/>
    </location>
</feature>
<name>A0A6J4H2C9_9BACT</name>
<dbReference type="InterPro" id="IPR004843">
    <property type="entry name" value="Calcineurin-like_PHP"/>
</dbReference>
<evidence type="ECO:0000256" key="1">
    <source>
        <dbReference type="ARBA" id="ARBA00022723"/>
    </source>
</evidence>
<reference evidence="6" key="1">
    <citation type="submission" date="2020-02" db="EMBL/GenBank/DDBJ databases">
        <authorList>
            <person name="Meier V. D."/>
        </authorList>
    </citation>
    <scope>NUCLEOTIDE SEQUENCE</scope>
    <source>
        <strain evidence="6">AVDCRST_MAG42</strain>
    </source>
</reference>
<comment type="similarity">
    <text evidence="4">Belongs to the cyclic nucleotide phosphodiesterase class-III family.</text>
</comment>
<evidence type="ECO:0000256" key="4">
    <source>
        <dbReference type="ARBA" id="ARBA00025742"/>
    </source>
</evidence>
<dbReference type="PANTHER" id="PTHR42988">
    <property type="entry name" value="PHOSPHOHYDROLASE"/>
    <property type="match status" value="1"/>
</dbReference>
<dbReference type="SUPFAM" id="SSF56300">
    <property type="entry name" value="Metallo-dependent phosphatases"/>
    <property type="match status" value="1"/>
</dbReference>
<dbReference type="Gene3D" id="3.60.21.10">
    <property type="match status" value="1"/>
</dbReference>
<dbReference type="PANTHER" id="PTHR42988:SF2">
    <property type="entry name" value="CYCLIC NUCLEOTIDE PHOSPHODIESTERASE CBUA0032-RELATED"/>
    <property type="match status" value="1"/>
</dbReference>
<evidence type="ECO:0000256" key="2">
    <source>
        <dbReference type="ARBA" id="ARBA00022801"/>
    </source>
</evidence>
<keyword evidence="3" id="KW-0408">Iron</keyword>
<dbReference type="Pfam" id="PF00149">
    <property type="entry name" value="Metallophos"/>
    <property type="match status" value="1"/>
</dbReference>
<proteinExistence type="inferred from homology"/>
<sequence length="269" mass="30571">MRTVLHLSDLHFGRIDEAILSPLVSFINTTKPDLVAISGDFTQRARTIQFIAAQEFLDLIPFPKIVVPGNHDVPLRNLFLRFWHSLDSYRRYICDDLAPFYSDPEIAVAGVNTARALTWKDGKINKTQLEKLRTDFKAVPDGRTKIVVTHHPFDLPAGAHGKVVGRSRLAIETLAELRVDVLLSGHFHIADVGYTAKRYNIPGYSALIVSSGTSTSTRYRGGQSNSLNLIRIEHPRVEIQRHFWKPDSHLFHALDPERFQRTDEGWIRE</sequence>